<name>A0ACC3CE21_PYRYE</name>
<evidence type="ECO:0000313" key="1">
    <source>
        <dbReference type="EMBL" id="KAK1868345.1"/>
    </source>
</evidence>
<protein>
    <submittedName>
        <fullName evidence="1">Uncharacterized protein</fullName>
    </submittedName>
</protein>
<dbReference type="EMBL" id="CM020620">
    <property type="protein sequence ID" value="KAK1868345.1"/>
    <property type="molecule type" value="Genomic_DNA"/>
</dbReference>
<keyword evidence="2" id="KW-1185">Reference proteome</keyword>
<sequence length="315" mass="31878">MAPPGRARLLGWQLPPFGGGARPPRPRHPPGRPAAGGHAGRPWPLVEDGGWSSDEGDALSRAELATGPLPPRKPGEGGGAVVAAPGSDVVGGASDGWGAPPRGGGGGVADARGALAVPPPFEDVWGTLGSVGGGSGGDGLAAAGMHMPPIEWHVQPTTRLQLRKIFFPFAVTKLSLGVDVNARTGRVAFRWSWKDRLVGGRLSWSGGEVALTKRFPLGGGGGALSVRGSVDVATGRRALAVAIVPLEGVTSHGAPPGFAFRRHIPLEGRTALRLAGRVQFPSTVTLGGGGGGGPGLSGNAFKLFLDEVALRVCLP</sequence>
<gene>
    <name evidence="1" type="ORF">I4F81_010834</name>
</gene>
<accession>A0ACC3CE21</accession>
<comment type="caution">
    <text evidence="1">The sequence shown here is derived from an EMBL/GenBank/DDBJ whole genome shotgun (WGS) entry which is preliminary data.</text>
</comment>
<proteinExistence type="predicted"/>
<evidence type="ECO:0000313" key="2">
    <source>
        <dbReference type="Proteomes" id="UP000798662"/>
    </source>
</evidence>
<reference evidence="1" key="1">
    <citation type="submission" date="2019-11" db="EMBL/GenBank/DDBJ databases">
        <title>Nori genome reveals adaptations in red seaweeds to the harsh intertidal environment.</title>
        <authorList>
            <person name="Wang D."/>
            <person name="Mao Y."/>
        </authorList>
    </citation>
    <scope>NUCLEOTIDE SEQUENCE</scope>
    <source>
        <tissue evidence="1">Gametophyte</tissue>
    </source>
</reference>
<dbReference type="Proteomes" id="UP000798662">
    <property type="component" value="Chromosome 3"/>
</dbReference>
<organism evidence="1 2">
    <name type="scientific">Pyropia yezoensis</name>
    <name type="common">Susabi-nori</name>
    <name type="synonym">Porphyra yezoensis</name>
    <dbReference type="NCBI Taxonomy" id="2788"/>
    <lineage>
        <taxon>Eukaryota</taxon>
        <taxon>Rhodophyta</taxon>
        <taxon>Bangiophyceae</taxon>
        <taxon>Bangiales</taxon>
        <taxon>Bangiaceae</taxon>
        <taxon>Pyropia</taxon>
    </lineage>
</organism>